<dbReference type="Gene3D" id="3.30.70.330">
    <property type="match status" value="2"/>
</dbReference>
<dbReference type="CTD" id="36383958"/>
<feature type="region of interest" description="Disordered" evidence="3">
    <location>
        <begin position="963"/>
        <end position="1001"/>
    </location>
</feature>
<evidence type="ECO:0000313" key="7">
    <source>
        <dbReference type="WBParaSite" id="SRAE_X000090200.1"/>
    </source>
</evidence>
<feature type="region of interest" description="Disordered" evidence="3">
    <location>
        <begin position="510"/>
        <end position="529"/>
    </location>
</feature>
<keyword evidence="1" id="KW-0694">RNA-binding</keyword>
<reference evidence="5 6" key="1">
    <citation type="submission" date="2014-09" db="EMBL/GenBank/DDBJ databases">
        <authorList>
            <person name="Martin A.A."/>
        </authorList>
    </citation>
    <scope>NUCLEOTIDE SEQUENCE</scope>
    <source>
        <strain evidence="6">ED321</strain>
        <strain evidence="5">ED321 Heterogonic</strain>
    </source>
</reference>
<feature type="domain" description="RRM" evidence="4">
    <location>
        <begin position="83"/>
        <end position="160"/>
    </location>
</feature>
<feature type="coiled-coil region" evidence="2">
    <location>
        <begin position="1991"/>
        <end position="2021"/>
    </location>
</feature>
<organism evidence="5">
    <name type="scientific">Strongyloides ratti</name>
    <name type="common">Parasitic roundworm</name>
    <dbReference type="NCBI Taxonomy" id="34506"/>
    <lineage>
        <taxon>Eukaryota</taxon>
        <taxon>Metazoa</taxon>
        <taxon>Ecdysozoa</taxon>
        <taxon>Nematoda</taxon>
        <taxon>Chromadorea</taxon>
        <taxon>Rhabditida</taxon>
        <taxon>Tylenchina</taxon>
        <taxon>Panagrolaimomorpha</taxon>
        <taxon>Strongyloidoidea</taxon>
        <taxon>Strongyloididae</taxon>
        <taxon>Strongyloides</taxon>
    </lineage>
</organism>
<dbReference type="RefSeq" id="XP_024510774.1">
    <property type="nucleotide sequence ID" value="XM_024645302.1"/>
</dbReference>
<feature type="compositionally biased region" description="Basic and acidic residues" evidence="3">
    <location>
        <begin position="888"/>
        <end position="903"/>
    </location>
</feature>
<evidence type="ECO:0000256" key="2">
    <source>
        <dbReference type="SAM" id="Coils"/>
    </source>
</evidence>
<dbReference type="InterPro" id="IPR035979">
    <property type="entry name" value="RBD_domain_sf"/>
</dbReference>
<evidence type="ECO:0000256" key="3">
    <source>
        <dbReference type="SAM" id="MobiDB-lite"/>
    </source>
</evidence>
<dbReference type="PROSITE" id="PS50102">
    <property type="entry name" value="RRM"/>
    <property type="match status" value="2"/>
</dbReference>
<proteinExistence type="predicted"/>
<feature type="compositionally biased region" description="Basic and acidic residues" evidence="3">
    <location>
        <begin position="594"/>
        <end position="604"/>
    </location>
</feature>
<feature type="compositionally biased region" description="Polar residues" evidence="3">
    <location>
        <begin position="697"/>
        <end position="707"/>
    </location>
</feature>
<feature type="compositionally biased region" description="Basic residues" evidence="3">
    <location>
        <begin position="796"/>
        <end position="809"/>
    </location>
</feature>
<evidence type="ECO:0000313" key="6">
    <source>
        <dbReference type="Proteomes" id="UP000035682"/>
    </source>
</evidence>
<feature type="compositionally biased region" description="Low complexity" evidence="3">
    <location>
        <begin position="517"/>
        <end position="528"/>
    </location>
</feature>
<feature type="compositionally biased region" description="Basic and acidic residues" evidence="3">
    <location>
        <begin position="727"/>
        <end position="740"/>
    </location>
</feature>
<dbReference type="InterPro" id="IPR000504">
    <property type="entry name" value="RRM_dom"/>
</dbReference>
<feature type="region of interest" description="Disordered" evidence="3">
    <location>
        <begin position="1958"/>
        <end position="1979"/>
    </location>
</feature>
<feature type="compositionally biased region" description="Basic and acidic residues" evidence="3">
    <location>
        <begin position="862"/>
        <end position="880"/>
    </location>
</feature>
<feature type="region of interest" description="Disordered" evidence="3">
    <location>
        <begin position="189"/>
        <end position="215"/>
    </location>
</feature>
<gene>
    <name evidence="5 7 8" type="ORF">SRAE_X000090200</name>
</gene>
<dbReference type="OMA" id="KYQDLKF"/>
<feature type="compositionally biased region" description="Basic and acidic residues" evidence="3">
    <location>
        <begin position="747"/>
        <end position="795"/>
    </location>
</feature>
<evidence type="ECO:0000313" key="5">
    <source>
        <dbReference type="EMBL" id="CEF71578.1"/>
    </source>
</evidence>
<protein>
    <submittedName>
        <fullName evidence="5 7">RNA recognition motif domain and Nucleotide-binding, alpha-beta plait domain-containing protein</fullName>
    </submittedName>
</protein>
<dbReference type="InterPro" id="IPR012677">
    <property type="entry name" value="Nucleotide-bd_a/b_plait_sf"/>
</dbReference>
<feature type="compositionally biased region" description="Acidic residues" evidence="3">
    <location>
        <begin position="1967"/>
        <end position="1979"/>
    </location>
</feature>
<dbReference type="STRING" id="34506.A0A090N101"/>
<dbReference type="SUPFAM" id="SSF54928">
    <property type="entry name" value="RNA-binding domain, RBD"/>
    <property type="match status" value="2"/>
</dbReference>
<sequence>MVIGCSASKIFASSQQSTHNKSNNSPLHWSKSYSSEKSVGLSPTSDSLHKSIKSNFEISPSLSSENKSYKMKHRRKSSEKKEEKIITRHLLVWIPKDLSSSTSKIEKFFSKYGIVEEVKKSDKKGQYIVSFEDTECAEKVFEKRKLNYNGEDIEVEYCYPDKSYTSSPALLSEINTNGKANGYEVFESNNESKQNDHHSKSRVHRSTSHSPKIAESHRSILKVKSHNKMPHSESIPSTSKLIGEPLSPTPPLQDCESFDIIKEKLNKDVIKLYDATPVLKNYKYADIFCHSASRILYVSFPHSTIIDNEVKRQFLQFGAILDISVVKFPNNAYALIEYDSMRAVAEVIEFFNEYLNKKQSEICKKYEPFKISLSKANWGRHLPTNILWLEFLPSGTTWKYLFSKLKESFKETLIEVHFHGINREAVVVFDSDESATNAFNAFKQCNVMFNPTNKEGFVRTACDYSSPKNLERFICCVNKLHNIIKEDNDIVIGDDDNLITFNLIQETTPITSPTDSQQQQQQQLLQQQNVSIKTESYPISSEDEGTENNVKKELKCEKSLSVSPCITSSPLSSMEDCELNKKEKCKKICSTKSSNKDNEKKNEKSQNLLKRKLSKSNNDDNDYKEHKKSIKKSKIIGGAVPVSPVSRSSKDNSPKLYTSDSEESAISSRSKHSISRHERKSRSKRREQRSSYDKHVSNTSSSNQYFGESSRTHYETSSSSSRRRRHYNDQHHNDFGRYSRDYGNYKNCRDDYRSSYDRKESNDRSNYKDDRKYSRDDKSESHDKEQNKSQDEKNKKRDRKSKKNKKQKQKEKEKHHTRDDSKELQDHKKSHEYTRSSSNKLNEKNLNNKNHDSTSNNLYDSINDKVTKSHSNTLKDDKRLPLNKSHHHEKDKCKENIKSDKIKLSLKKGGQTSISGAEEISDTDEEEQNNKNNKEGTSKCDEKIDKILNEDENKIDKETELNENTLINENQDIPLPPDGSPPISKDSENQSSTPTPSSIYYTDEVEPIHIHPYTADRLLVDCMNIANNEEKEYTIPNFISPSSTSDSINECQYIIDDDSSNIEYIHEIPEHDVSEDLIKQEYTKIDTFEFDETEILPPEVEIHDEFGYLIYKGKKIERTINYVELPPLSPVPEYHPSTECQKIYESIKNELENEYEYKINTYDVKLNSKGIKKVDMNPNSRYNEEEVSELLRGRESKYEGTLDNLDGIVEVEENEEEICEEVTEEIEQLNPDGTKKMKMLPRFHPIKNKALAFKMYGKFISDSSAYRQKFVTFMNTFSDLFEGEHDDINIHEDDIYNDFSPSIYSFSKLYDIDSIMLSDEEEDNNIEDNKSIKDKIIIENEINMIDNNNYEENNDEKIEQNLDVDIFEEDIYSHIQMEEEYDINIYENKKINIDDDYQINLPNNEISEKDQQDIYNNIFSGYDIENDSNKFNNDELTDNINNDNNLKKEINEIDETVNLPLISEINDEIEDDNTSNSISDFDKKPNYNIDTINIEDIYQSLIEEKPEEIIDKEKVLQNMSGSSNEKLTLIYPYYFNSKQLNNIIGIENEKNEKCINKISSIGIASNNSMVGILEGDIEYRYIDDTNSFRNLPENEYKKYYDDNNINCNNLEMDVDIIQDNISSCGYLKNINNQELENYLSGNEKHSLITNHERYYSNNIDKSYSNSNGQSLSDIIIKSQSINNDKYYSYSSEENGQEICEYEKENSENYHDTEHYLLTEHIYKNNQKMVDKLNSINMIDEIEYEEIDEELDDEEIINKDVEEFYDLTENDKSFNQINEEDEIDILEDENRIENKIKKDNDIIVEEYNNCPNEQCNNIEDKEIKEEYDNNYIDENEECINKFKNVTNNECTDDEVITKCIELSNETEINYNNYYGSEEDQDTDQYSQEEIISIDDDNNISSDDCYENNFLPNILGVHGPPKVIISNVDVNIGLSLNTITDEFDDCRELEGIEVDTSFSFSNNENYTNVDDEDNTNSDNDDIGCDNLENILEVEDETLQIEDKEDENDSIEELDEKIASKNIEEINDVMDDKNLICLLQNSFKRNYDGFDEDILYNEPLYKRKKLEIIPGTYSELEIGDVTDEEGNKNESILIKNHLIIEDCDSNDKEDYENDSVTSSELHTSDLEYLSSEDSIFKFDEQSIENSDIASDSTTTNDILCETSSYDDNSLINLDHYDSQNNLHSPSINDPSINNLLIDNENNEEYDAENNMEVNNIIYDSMLSKDLNIKNDINVSENKIYTEIPSLAIFTTKDANINDMKVIPNDKKCIKKYCIKTKLQDDDDNSLIIVYENYEIYIENFNHLEELKKSDFVVEDNEVINGNGLIRSRNDEDLPEYLARKERAVVYNSTINNTSTLLTLNDNNDKDDNNIINSKEDTLNNEAEKNEIKEKSNTIDNTNLIDKENSNTYIPVSKKESNLEQMLIDEAPDKEAIEALNSLNYLDEREVIDETIDDDTSFLLDDIENPSDFSDSLRNELVEDKVEKIHCNDLSNLQKKIKVECIEDNIDKNTLINGYIDKEKITLLQTNEIDNTIKEPEIDVEEIIIKEEYIQEERNNDMVIVVDERIKENEKENMLKKFDDRNESETNEDEENELVEDTFTMKTDIHNSPLIQPLANNITENVLSLSLKNMIPENEENIVEYNMENNENSEKDECNGKENIIIQQNGYTSLPLSNKANNYKLYVNTFGITFVNGTVLFELANANCLTSCPRICLQLKKWLCKLNLFYISGMKEILNDFIVTHTHPNRLNPKNRNIIISKKIVSKEYYENIMENLSNSSPYVLNLICGASGYNKEDYELEEIRLNQILKYCKTNGLYSGLLCQNGVSDYVAFFIPSCQILDDQFKSAQPQAFWKVKTGSMSYFYISIAPANLFRSGSS</sequence>
<reference evidence="7" key="2">
    <citation type="submission" date="2020-12" db="UniProtKB">
        <authorList>
            <consortium name="WormBaseParasite"/>
        </authorList>
    </citation>
    <scope>IDENTIFICATION</scope>
</reference>
<feature type="region of interest" description="Disordered" evidence="3">
    <location>
        <begin position="13"/>
        <end position="48"/>
    </location>
</feature>
<evidence type="ECO:0000256" key="1">
    <source>
        <dbReference type="PROSITE-ProRule" id="PRU00176"/>
    </source>
</evidence>
<feature type="compositionally biased region" description="Basic and acidic residues" evidence="3">
    <location>
        <begin position="928"/>
        <end position="938"/>
    </location>
</feature>
<feature type="region of interest" description="Disordered" evidence="3">
    <location>
        <begin position="591"/>
        <end position="938"/>
    </location>
</feature>
<name>A0A090N101_STRRB</name>
<dbReference type="GO" id="GO:0003723">
    <property type="term" value="F:RNA binding"/>
    <property type="evidence" value="ECO:0007669"/>
    <property type="project" value="UniProtKB-UniRule"/>
</dbReference>
<feature type="compositionally biased region" description="Basic and acidic residues" evidence="3">
    <location>
        <begin position="810"/>
        <end position="834"/>
    </location>
</feature>
<keyword evidence="2" id="KW-0175">Coiled coil</keyword>
<dbReference type="EMBL" id="LN609530">
    <property type="protein sequence ID" value="CEF71578.1"/>
    <property type="molecule type" value="Genomic_DNA"/>
</dbReference>
<evidence type="ECO:0000313" key="8">
    <source>
        <dbReference type="WormBase" id="SRAE_X000090200"/>
    </source>
</evidence>
<dbReference type="OrthoDB" id="6407164at2759"/>
<dbReference type="Proteomes" id="UP000035682">
    <property type="component" value="Unplaced"/>
</dbReference>
<accession>A0A090N101</accession>
<feature type="compositionally biased region" description="Basic residues" evidence="3">
    <location>
        <begin position="669"/>
        <end position="687"/>
    </location>
</feature>
<dbReference type="GeneID" id="36383958"/>
<evidence type="ECO:0000259" key="4">
    <source>
        <dbReference type="PROSITE" id="PS50102"/>
    </source>
</evidence>
<feature type="domain" description="RRM" evidence="4">
    <location>
        <begin position="293"/>
        <end position="376"/>
    </location>
</feature>
<feature type="compositionally biased region" description="Low complexity" evidence="3">
    <location>
        <begin position="836"/>
        <end position="848"/>
    </location>
</feature>
<feature type="compositionally biased region" description="Polar residues" evidence="3">
    <location>
        <begin position="13"/>
        <end position="46"/>
    </location>
</feature>
<dbReference type="SMART" id="SM00360">
    <property type="entry name" value="RRM"/>
    <property type="match status" value="2"/>
</dbReference>
<keyword evidence="6" id="KW-1185">Reference proteome</keyword>
<dbReference type="WBParaSite" id="SRAE_X000090200.1">
    <property type="protein sequence ID" value="SRAE_X000090200.1"/>
    <property type="gene ID" value="WBGene00266464"/>
</dbReference>
<dbReference type="WormBase" id="SRAE_X000090200">
    <property type="protein sequence ID" value="SRP00018"/>
    <property type="gene ID" value="WBGene00266464"/>
</dbReference>